<reference evidence="1" key="1">
    <citation type="submission" date="2021-06" db="EMBL/GenBank/DDBJ databases">
        <authorList>
            <person name="Kallberg Y."/>
            <person name="Tangrot J."/>
            <person name="Rosling A."/>
        </authorList>
    </citation>
    <scope>NUCLEOTIDE SEQUENCE</scope>
    <source>
        <strain evidence="1">MA453B</strain>
    </source>
</reference>
<comment type="caution">
    <text evidence="1">The sequence shown here is derived from an EMBL/GenBank/DDBJ whole genome shotgun (WGS) entry which is preliminary data.</text>
</comment>
<proteinExistence type="predicted"/>
<dbReference type="Proteomes" id="UP000789405">
    <property type="component" value="Unassembled WGS sequence"/>
</dbReference>
<dbReference type="AlphaFoldDB" id="A0A9N9K0X6"/>
<feature type="non-terminal residue" evidence="1">
    <location>
        <position position="41"/>
    </location>
</feature>
<dbReference type="EMBL" id="CAJVPY010041689">
    <property type="protein sequence ID" value="CAG8806802.1"/>
    <property type="molecule type" value="Genomic_DNA"/>
</dbReference>
<gene>
    <name evidence="1" type="ORF">DERYTH_LOCUS24545</name>
</gene>
<evidence type="ECO:0000313" key="1">
    <source>
        <dbReference type="EMBL" id="CAG8806802.1"/>
    </source>
</evidence>
<protein>
    <submittedName>
        <fullName evidence="1">9343_t:CDS:1</fullName>
    </submittedName>
</protein>
<sequence>EQTDIQVVSLDIANSSENITNSNDIVEDYITIESNNQNYSN</sequence>
<accession>A0A9N9K0X6</accession>
<evidence type="ECO:0000313" key="2">
    <source>
        <dbReference type="Proteomes" id="UP000789405"/>
    </source>
</evidence>
<name>A0A9N9K0X6_9GLOM</name>
<keyword evidence="2" id="KW-1185">Reference proteome</keyword>
<feature type="non-terminal residue" evidence="1">
    <location>
        <position position="1"/>
    </location>
</feature>
<organism evidence="1 2">
    <name type="scientific">Dentiscutata erythropus</name>
    <dbReference type="NCBI Taxonomy" id="1348616"/>
    <lineage>
        <taxon>Eukaryota</taxon>
        <taxon>Fungi</taxon>
        <taxon>Fungi incertae sedis</taxon>
        <taxon>Mucoromycota</taxon>
        <taxon>Glomeromycotina</taxon>
        <taxon>Glomeromycetes</taxon>
        <taxon>Diversisporales</taxon>
        <taxon>Gigasporaceae</taxon>
        <taxon>Dentiscutata</taxon>
    </lineage>
</organism>